<keyword evidence="3" id="KW-1185">Reference proteome</keyword>
<comment type="caution">
    <text evidence="2">The sequence shown here is derived from an EMBL/GenBank/DDBJ whole genome shotgun (WGS) entry which is preliminary data.</text>
</comment>
<feature type="transmembrane region" description="Helical" evidence="1">
    <location>
        <begin position="25"/>
        <end position="43"/>
    </location>
</feature>
<keyword evidence="1" id="KW-0812">Transmembrane</keyword>
<evidence type="ECO:0000256" key="1">
    <source>
        <dbReference type="SAM" id="Phobius"/>
    </source>
</evidence>
<name>A0AA40G538_9HYME</name>
<organism evidence="2 3">
    <name type="scientific">Melipona bicolor</name>
    <dbReference type="NCBI Taxonomy" id="60889"/>
    <lineage>
        <taxon>Eukaryota</taxon>
        <taxon>Metazoa</taxon>
        <taxon>Ecdysozoa</taxon>
        <taxon>Arthropoda</taxon>
        <taxon>Hexapoda</taxon>
        <taxon>Insecta</taxon>
        <taxon>Pterygota</taxon>
        <taxon>Neoptera</taxon>
        <taxon>Endopterygota</taxon>
        <taxon>Hymenoptera</taxon>
        <taxon>Apocrita</taxon>
        <taxon>Aculeata</taxon>
        <taxon>Apoidea</taxon>
        <taxon>Anthophila</taxon>
        <taxon>Apidae</taxon>
        <taxon>Melipona</taxon>
    </lineage>
</organism>
<evidence type="ECO:0008006" key="4">
    <source>
        <dbReference type="Google" id="ProtNLM"/>
    </source>
</evidence>
<proteinExistence type="predicted"/>
<accession>A0AA40G538</accession>
<dbReference type="Proteomes" id="UP001177670">
    <property type="component" value="Unassembled WGS sequence"/>
</dbReference>
<sequence length="139" mass="16629">MSKINDNEDDSDIFKIRKLYLKVRLLLFFFSELHILYNSVIVLKHYCILSVSRICLNYKNCICHNLIITSIVKLFVLKKYVAFWCKQVIFSRRHFQGDDTNNVSYFNVSLKVQVIKFLLLDIIIITLKLRTYMHVDKMK</sequence>
<evidence type="ECO:0000313" key="3">
    <source>
        <dbReference type="Proteomes" id="UP001177670"/>
    </source>
</evidence>
<reference evidence="2" key="1">
    <citation type="submission" date="2021-10" db="EMBL/GenBank/DDBJ databases">
        <title>Melipona bicolor Genome sequencing and assembly.</title>
        <authorList>
            <person name="Araujo N.S."/>
            <person name="Arias M.C."/>
        </authorList>
    </citation>
    <scope>NUCLEOTIDE SEQUENCE</scope>
    <source>
        <strain evidence="2">USP_2M_L1-L4_2017</strain>
        <tissue evidence="2">Whole body</tissue>
    </source>
</reference>
<dbReference type="AlphaFoldDB" id="A0AA40G538"/>
<keyword evidence="1" id="KW-0472">Membrane</keyword>
<protein>
    <recommendedName>
        <fullName evidence="4">Transmembrane protein</fullName>
    </recommendedName>
</protein>
<evidence type="ECO:0000313" key="2">
    <source>
        <dbReference type="EMBL" id="KAK1131270.1"/>
    </source>
</evidence>
<dbReference type="EMBL" id="JAHYIQ010000006">
    <property type="protein sequence ID" value="KAK1131270.1"/>
    <property type="molecule type" value="Genomic_DNA"/>
</dbReference>
<keyword evidence="1" id="KW-1133">Transmembrane helix</keyword>
<feature type="transmembrane region" description="Helical" evidence="1">
    <location>
        <begin position="110"/>
        <end position="129"/>
    </location>
</feature>
<gene>
    <name evidence="2" type="ORF">K0M31_020515</name>
</gene>